<dbReference type="GO" id="GO:0000428">
    <property type="term" value="C:DNA-directed RNA polymerase complex"/>
    <property type="evidence" value="ECO:0007669"/>
    <property type="project" value="UniProtKB-KW"/>
</dbReference>
<feature type="domain" description="RNA polymerase sigma factor 54 DNA-binding" evidence="9">
    <location>
        <begin position="270"/>
        <end position="424"/>
    </location>
</feature>
<dbReference type="Pfam" id="PF00309">
    <property type="entry name" value="Sigma54_AID"/>
    <property type="match status" value="1"/>
</dbReference>
<reference evidence="11" key="1">
    <citation type="submission" date="2020-08" db="EMBL/GenBank/DDBJ databases">
        <title>Genome public.</title>
        <authorList>
            <person name="Liu C."/>
            <person name="Sun Q."/>
        </authorList>
    </citation>
    <scope>NUCLEOTIDE SEQUENCE</scope>
    <source>
        <strain evidence="11">BX8</strain>
    </source>
</reference>
<proteinExistence type="inferred from homology"/>
<dbReference type="GO" id="GO:0003677">
    <property type="term" value="F:DNA binding"/>
    <property type="evidence" value="ECO:0007669"/>
    <property type="project" value="UniProtKB-KW"/>
</dbReference>
<dbReference type="PIRSF" id="PIRSF000774">
    <property type="entry name" value="RpoN"/>
    <property type="match status" value="1"/>
</dbReference>
<accession>A0A923I9C9</accession>
<dbReference type="InterPro" id="IPR007046">
    <property type="entry name" value="RNA_pol_sigma_54_core-bd"/>
</dbReference>
<keyword evidence="5" id="KW-0805">Transcription regulation</keyword>
<dbReference type="EMBL" id="JACONZ010000002">
    <property type="protein sequence ID" value="MBC5581504.1"/>
    <property type="molecule type" value="Genomic_DNA"/>
</dbReference>
<dbReference type="NCBIfam" id="TIGR02395">
    <property type="entry name" value="rpoN_sigma"/>
    <property type="match status" value="1"/>
</dbReference>
<keyword evidence="8" id="KW-0804">Transcription</keyword>
<evidence type="ECO:0000313" key="11">
    <source>
        <dbReference type="EMBL" id="MBC5581504.1"/>
    </source>
</evidence>
<evidence type="ECO:0000256" key="5">
    <source>
        <dbReference type="ARBA" id="ARBA00023015"/>
    </source>
</evidence>
<dbReference type="GO" id="GO:0016987">
    <property type="term" value="F:sigma factor activity"/>
    <property type="evidence" value="ECO:0007669"/>
    <property type="project" value="UniProtKB-KW"/>
</dbReference>
<dbReference type="PROSITE" id="PS50044">
    <property type="entry name" value="SIGMA54_3"/>
    <property type="match status" value="1"/>
</dbReference>
<evidence type="ECO:0000256" key="4">
    <source>
        <dbReference type="ARBA" id="ARBA00022695"/>
    </source>
</evidence>
<dbReference type="InterPro" id="IPR000394">
    <property type="entry name" value="RNA_pol_sigma_54"/>
</dbReference>
<evidence type="ECO:0000259" key="9">
    <source>
        <dbReference type="Pfam" id="PF04552"/>
    </source>
</evidence>
<gene>
    <name evidence="11" type="primary">rpoN</name>
    <name evidence="11" type="ORF">H8S23_08265</name>
</gene>
<dbReference type="PANTHER" id="PTHR32248">
    <property type="entry name" value="RNA POLYMERASE SIGMA-54 FACTOR"/>
    <property type="match status" value="1"/>
</dbReference>
<dbReference type="Pfam" id="PF04963">
    <property type="entry name" value="Sigma54_CBD"/>
    <property type="match status" value="1"/>
</dbReference>
<evidence type="ECO:0000313" key="12">
    <source>
        <dbReference type="Proteomes" id="UP000659630"/>
    </source>
</evidence>
<dbReference type="GO" id="GO:0016779">
    <property type="term" value="F:nucleotidyltransferase activity"/>
    <property type="evidence" value="ECO:0007669"/>
    <property type="project" value="UniProtKB-KW"/>
</dbReference>
<evidence type="ECO:0000259" key="10">
    <source>
        <dbReference type="Pfam" id="PF04963"/>
    </source>
</evidence>
<keyword evidence="4" id="KW-0548">Nucleotidyltransferase</keyword>
<dbReference type="RefSeq" id="WP_186887849.1">
    <property type="nucleotide sequence ID" value="NZ_JACONZ010000002.1"/>
</dbReference>
<feature type="domain" description="RNA polymerase sigma factor 54 core-binding" evidence="10">
    <location>
        <begin position="72"/>
        <end position="255"/>
    </location>
</feature>
<evidence type="ECO:0000256" key="6">
    <source>
        <dbReference type="ARBA" id="ARBA00023082"/>
    </source>
</evidence>
<dbReference type="Gene3D" id="1.10.10.60">
    <property type="entry name" value="Homeodomain-like"/>
    <property type="match status" value="1"/>
</dbReference>
<dbReference type="Pfam" id="PF04552">
    <property type="entry name" value="Sigma54_DBD"/>
    <property type="match status" value="1"/>
</dbReference>
<dbReference type="PRINTS" id="PR00045">
    <property type="entry name" value="SIGMA54FCT"/>
</dbReference>
<evidence type="ECO:0000256" key="3">
    <source>
        <dbReference type="ARBA" id="ARBA00022679"/>
    </source>
</evidence>
<dbReference type="PROSITE" id="PS00718">
    <property type="entry name" value="SIGMA54_2"/>
    <property type="match status" value="1"/>
</dbReference>
<comment type="caution">
    <text evidence="11">The sequence shown here is derived from an EMBL/GenBank/DDBJ whole genome shotgun (WGS) entry which is preliminary data.</text>
</comment>
<keyword evidence="12" id="KW-1185">Reference proteome</keyword>
<evidence type="ECO:0000256" key="2">
    <source>
        <dbReference type="ARBA" id="ARBA00022478"/>
    </source>
</evidence>
<dbReference type="PANTHER" id="PTHR32248:SF4">
    <property type="entry name" value="RNA POLYMERASE SIGMA-54 FACTOR"/>
    <property type="match status" value="1"/>
</dbReference>
<evidence type="ECO:0000256" key="7">
    <source>
        <dbReference type="ARBA" id="ARBA00023125"/>
    </source>
</evidence>
<keyword evidence="6" id="KW-0731">Sigma factor</keyword>
<sequence>MKLIQNQSQRLTLGVAQKLSVQLLQMDGEELEAYLQRESEQNPAVRLEWNCGPGPAVRAAAEEEHDPFAGVRAAGPGLYDSVLLQLAASRAPAQQKKDAAALAAFLDGNGYLTGLPDGLFTEGPRAGRLADALELLQGMEPAGVGARDLRECLLLQLARRGGCTALERRVVEEELGALAQGRFEAAARRLGVAEEELRAAWRSIRALDPKPGAAFEQGDPPALALPDVEVRSEGERLVLAVTAPERYHVSVEEPYRELQRTSADEEVRRYLGERLMSAALLCRCLQRRNETLLRVAGCIVAHQREFFVGRERRLAPLRLAQVAEELGLHETTVGRAVRGKYLGCHHGVYPMRQFFAQAVGAGGTQSSSQDLKRRLELLLRAEDATRPYSDAALCALLGGEDAVSRRTVAKYRAALGYPAAAQRRDRLCGA</sequence>
<dbReference type="GO" id="GO:0006352">
    <property type="term" value="P:DNA-templated transcription initiation"/>
    <property type="evidence" value="ECO:0007669"/>
    <property type="project" value="InterPro"/>
</dbReference>
<name>A0A923I9C9_9FIRM</name>
<dbReference type="AlphaFoldDB" id="A0A923I9C9"/>
<dbReference type="Proteomes" id="UP000659630">
    <property type="component" value="Unassembled WGS sequence"/>
</dbReference>
<protein>
    <submittedName>
        <fullName evidence="11">RNA polymerase factor sigma-54</fullName>
    </submittedName>
</protein>
<keyword evidence="7" id="KW-0238">DNA-binding</keyword>
<organism evidence="11 12">
    <name type="scientific">Anaerofilum hominis</name>
    <dbReference type="NCBI Taxonomy" id="2763016"/>
    <lineage>
        <taxon>Bacteria</taxon>
        <taxon>Bacillati</taxon>
        <taxon>Bacillota</taxon>
        <taxon>Clostridia</taxon>
        <taxon>Eubacteriales</taxon>
        <taxon>Oscillospiraceae</taxon>
        <taxon>Anaerofilum</taxon>
    </lineage>
</organism>
<keyword evidence="2" id="KW-0240">DNA-directed RNA polymerase</keyword>
<keyword evidence="3" id="KW-0808">Transferase</keyword>
<evidence type="ECO:0000256" key="1">
    <source>
        <dbReference type="ARBA" id="ARBA00008798"/>
    </source>
</evidence>
<comment type="similarity">
    <text evidence="1">Belongs to the sigma-54 factor family.</text>
</comment>
<dbReference type="GO" id="GO:0001216">
    <property type="term" value="F:DNA-binding transcription activator activity"/>
    <property type="evidence" value="ECO:0007669"/>
    <property type="project" value="InterPro"/>
</dbReference>
<dbReference type="InterPro" id="IPR007634">
    <property type="entry name" value="RNA_pol_sigma_54_DNA-bd"/>
</dbReference>
<evidence type="ECO:0000256" key="8">
    <source>
        <dbReference type="ARBA" id="ARBA00023163"/>
    </source>
</evidence>